<dbReference type="PROSITE" id="PS51257">
    <property type="entry name" value="PROKAR_LIPOPROTEIN"/>
    <property type="match status" value="1"/>
</dbReference>
<feature type="signal peptide" evidence="1">
    <location>
        <begin position="1"/>
        <end position="24"/>
    </location>
</feature>
<keyword evidence="3" id="KW-1185">Reference proteome</keyword>
<comment type="caution">
    <text evidence="2">The sequence shown here is derived from an EMBL/GenBank/DDBJ whole genome shotgun (WGS) entry which is preliminary data.</text>
</comment>
<keyword evidence="1" id="KW-0732">Signal</keyword>
<evidence type="ECO:0008006" key="4">
    <source>
        <dbReference type="Google" id="ProtNLM"/>
    </source>
</evidence>
<organism evidence="2 3">
    <name type="scientific">Pontibacter populi</name>
    <dbReference type="NCBI Taxonomy" id="890055"/>
    <lineage>
        <taxon>Bacteria</taxon>
        <taxon>Pseudomonadati</taxon>
        <taxon>Bacteroidota</taxon>
        <taxon>Cytophagia</taxon>
        <taxon>Cytophagales</taxon>
        <taxon>Hymenobacteraceae</taxon>
        <taxon>Pontibacter</taxon>
    </lineage>
</organism>
<dbReference type="EMBL" id="JBEOKT010000013">
    <property type="protein sequence ID" value="MER2998659.1"/>
    <property type="molecule type" value="Genomic_DNA"/>
</dbReference>
<name>A0ABV1RW81_9BACT</name>
<protein>
    <recommendedName>
        <fullName evidence="4">Type 1 periplasmic binding fold superfamily protein</fullName>
    </recommendedName>
</protein>
<evidence type="ECO:0000313" key="2">
    <source>
        <dbReference type="EMBL" id="MER2998659.1"/>
    </source>
</evidence>
<feature type="chain" id="PRO_5045374767" description="Type 1 periplasmic binding fold superfamily protein" evidence="1">
    <location>
        <begin position="25"/>
        <end position="179"/>
    </location>
</feature>
<evidence type="ECO:0000256" key="1">
    <source>
        <dbReference type="SAM" id="SignalP"/>
    </source>
</evidence>
<proteinExistence type="predicted"/>
<accession>A0ABV1RW81</accession>
<gene>
    <name evidence="2" type="ORF">ABS362_13980</name>
</gene>
<dbReference type="RefSeq" id="WP_350413113.1">
    <property type="nucleotide sequence ID" value="NZ_JBEOKT010000013.1"/>
</dbReference>
<dbReference type="Proteomes" id="UP001476807">
    <property type="component" value="Unassembled WGS sequence"/>
</dbReference>
<reference evidence="2 3" key="1">
    <citation type="submission" date="2024-06" db="EMBL/GenBank/DDBJ databases">
        <title>Pontibacter populi HYL7-15.</title>
        <authorList>
            <person name="Kim M.K."/>
        </authorList>
    </citation>
    <scope>NUCLEOTIDE SEQUENCE [LARGE SCALE GENOMIC DNA]</scope>
    <source>
        <strain evidence="2 3">HYL7-15</strain>
    </source>
</reference>
<evidence type="ECO:0000313" key="3">
    <source>
        <dbReference type="Proteomes" id="UP001476807"/>
    </source>
</evidence>
<sequence length="179" mass="19024">MKKLLRPYLAVLLMGSLITTTSCGDDDNPAPVVDRETITTVKLSLEPQGKEGTLVTASYEDLDGPGGNPPVIPQLTLKAGTTYDVDLTILNKTENLNSEIIDEANDHQVYYTSTPANLMTVTVTDKDSQNRPLGLTATIVTGNAGTGELKVVLKHQPGTKGSPTAGETDVEAKFNVVVQ</sequence>